<dbReference type="RefSeq" id="WP_208007385.1">
    <property type="nucleotide sequence ID" value="NZ_CP071796.1"/>
</dbReference>
<dbReference type="Pfam" id="PF01609">
    <property type="entry name" value="DDE_Tnp_1"/>
    <property type="match status" value="1"/>
</dbReference>
<feature type="domain" description="Transposase IS4-like" evidence="1">
    <location>
        <begin position="104"/>
        <end position="262"/>
    </location>
</feature>
<gene>
    <name evidence="3" type="ORF">J1M35_12595</name>
</gene>
<dbReference type="GO" id="GO:0004803">
    <property type="term" value="F:transposase activity"/>
    <property type="evidence" value="ECO:0007669"/>
    <property type="project" value="InterPro"/>
</dbReference>
<organism evidence="3 4">
    <name type="scientific">Ottowia testudinis</name>
    <dbReference type="NCBI Taxonomy" id="2816950"/>
    <lineage>
        <taxon>Bacteria</taxon>
        <taxon>Pseudomonadati</taxon>
        <taxon>Pseudomonadota</taxon>
        <taxon>Betaproteobacteria</taxon>
        <taxon>Burkholderiales</taxon>
        <taxon>Comamonadaceae</taxon>
        <taxon>Ottowia</taxon>
    </lineage>
</organism>
<dbReference type="PANTHER" id="PTHR30007">
    <property type="entry name" value="PHP DOMAIN PROTEIN"/>
    <property type="match status" value="1"/>
</dbReference>
<name>A0A975CIF0_9BURK</name>
<reference evidence="3" key="1">
    <citation type="submission" date="2021-03" db="EMBL/GenBank/DDBJ databases">
        <title>Ottowia sp. 27C isolated from the cloaca of a Giant Asian pond turtle (Heosemys grandis).</title>
        <authorList>
            <person name="Spergser J."/>
            <person name="Busse H.-J."/>
        </authorList>
    </citation>
    <scope>NUCLEOTIDE SEQUENCE</scope>
    <source>
        <strain evidence="3">27C</strain>
    </source>
</reference>
<sequence length="265" mass="30090">MRERYDSDISREKFAEILPLLQSVRRRTKPVTVDLYEVFCAILYLLRTGCQWRMLPREFPKWVTVHSYYAKWSAPDEQGVSALERALKKSQVGAARGRQGRSACSTFLIVDAQSVKNTDTAGFKGYDAGKKVSGIKRHIAVDTQGLPHAVAVTTADVTDRKGALQALRRCKCSLSKVQSLLCDSSYLGKPFAQGVKQILGEQVSVQIAKRSELHTFKVMPQRWVVERSFAWLEKNRRLWKNCERSLNSSLQMVHLAFLALLLRRS</sequence>
<feature type="domain" description="Insertion element IS402-like" evidence="2">
    <location>
        <begin position="10"/>
        <end position="74"/>
    </location>
</feature>
<dbReference type="Pfam" id="PF13340">
    <property type="entry name" value="DUF4096"/>
    <property type="match status" value="1"/>
</dbReference>
<keyword evidence="4" id="KW-1185">Reference proteome</keyword>
<dbReference type="PANTHER" id="PTHR30007:SF0">
    <property type="entry name" value="TRANSPOSASE"/>
    <property type="match status" value="1"/>
</dbReference>
<accession>A0A975CIF0</accession>
<dbReference type="KEGG" id="otd:J1M35_12595"/>
<dbReference type="AlphaFoldDB" id="A0A975CIF0"/>
<evidence type="ECO:0000313" key="3">
    <source>
        <dbReference type="EMBL" id="QTD43978.1"/>
    </source>
</evidence>
<dbReference type="InterPro" id="IPR002559">
    <property type="entry name" value="Transposase_11"/>
</dbReference>
<dbReference type="NCBIfam" id="NF033580">
    <property type="entry name" value="transpos_IS5_3"/>
    <property type="match status" value="1"/>
</dbReference>
<dbReference type="Proteomes" id="UP000663903">
    <property type="component" value="Chromosome"/>
</dbReference>
<protein>
    <submittedName>
        <fullName evidence="3">IS5 family transposase</fullName>
    </submittedName>
</protein>
<dbReference type="GO" id="GO:0003677">
    <property type="term" value="F:DNA binding"/>
    <property type="evidence" value="ECO:0007669"/>
    <property type="project" value="InterPro"/>
</dbReference>
<evidence type="ECO:0000259" key="2">
    <source>
        <dbReference type="Pfam" id="PF13340"/>
    </source>
</evidence>
<dbReference type="GO" id="GO:0006313">
    <property type="term" value="P:DNA transposition"/>
    <property type="evidence" value="ECO:0007669"/>
    <property type="project" value="InterPro"/>
</dbReference>
<proteinExistence type="predicted"/>
<evidence type="ECO:0000259" key="1">
    <source>
        <dbReference type="Pfam" id="PF01609"/>
    </source>
</evidence>
<dbReference type="InterPro" id="IPR025161">
    <property type="entry name" value="IS402-like_dom"/>
</dbReference>
<dbReference type="EMBL" id="CP071796">
    <property type="protein sequence ID" value="QTD43978.1"/>
    <property type="molecule type" value="Genomic_DNA"/>
</dbReference>
<evidence type="ECO:0000313" key="4">
    <source>
        <dbReference type="Proteomes" id="UP000663903"/>
    </source>
</evidence>